<dbReference type="KEGG" id="tng:GSTEN00011405G001"/>
<dbReference type="InterPro" id="IPR016444">
    <property type="entry name" value="Synaptobrevin/VAMP"/>
</dbReference>
<accession>Q4SWN1</accession>
<dbReference type="EMBL" id="CAAE01013604">
    <property type="protein sequence ID" value="CAF94951.1"/>
    <property type="molecule type" value="Genomic_DNA"/>
</dbReference>
<evidence type="ECO:0000256" key="1">
    <source>
        <dbReference type="SAM" id="MobiDB-lite"/>
    </source>
</evidence>
<dbReference type="OMA" id="MWISPEK"/>
<evidence type="ECO:0000256" key="2">
    <source>
        <dbReference type="SAM" id="Phobius"/>
    </source>
</evidence>
<dbReference type="AlphaFoldDB" id="Q4SWN1"/>
<dbReference type="Ensembl" id="ENSTNIT00000008933.1">
    <property type="protein sequence ID" value="ENSTNIP00000008763.1"/>
    <property type="gene ID" value="ENSTNIG00000006020.1"/>
</dbReference>
<feature type="compositionally biased region" description="Polar residues" evidence="1">
    <location>
        <begin position="1"/>
        <end position="11"/>
    </location>
</feature>
<dbReference type="OrthoDB" id="10484298at2759"/>
<dbReference type="GeneTree" id="ENSGT00990000213328"/>
<evidence type="ECO:0000313" key="4">
    <source>
        <dbReference type="EMBL" id="CAF94951.1"/>
    </source>
</evidence>
<name>Q4SWN1_TETNG</name>
<feature type="domain" description="V-SNARE coiled-coil homology" evidence="3">
    <location>
        <begin position="18"/>
        <end position="70"/>
    </location>
</feature>
<feature type="transmembrane region" description="Helical" evidence="2">
    <location>
        <begin position="55"/>
        <end position="79"/>
    </location>
</feature>
<evidence type="ECO:0000313" key="6">
    <source>
        <dbReference type="Proteomes" id="UP000007303"/>
    </source>
</evidence>
<proteinExistence type="predicted"/>
<reference evidence="4" key="2">
    <citation type="submission" date="2004-02" db="EMBL/GenBank/DDBJ databases">
        <authorList>
            <consortium name="Genoscope"/>
            <consortium name="Whitehead Institute Centre for Genome Research"/>
        </authorList>
    </citation>
    <scope>NUCLEOTIDE SEQUENCE</scope>
</reference>
<protein>
    <submittedName>
        <fullName evidence="4">(spotted green pufferfish) hypothetical protein</fullName>
    </submittedName>
</protein>
<reference evidence="5" key="3">
    <citation type="submission" date="2025-05" db="UniProtKB">
        <authorList>
            <consortium name="Ensembl"/>
        </authorList>
    </citation>
    <scope>IDENTIFICATION</scope>
</reference>
<evidence type="ECO:0000259" key="3">
    <source>
        <dbReference type="Pfam" id="PF00957"/>
    </source>
</evidence>
<dbReference type="HOGENOM" id="CLU_064620_5_1_1"/>
<dbReference type="Proteomes" id="UP000007303">
    <property type="component" value="Unassembled WGS sequence"/>
</dbReference>
<dbReference type="SUPFAM" id="SSF58038">
    <property type="entry name" value="SNARE fusion complex"/>
    <property type="match status" value="1"/>
</dbReference>
<keyword evidence="2" id="KW-0472">Membrane</keyword>
<dbReference type="InterPro" id="IPR042855">
    <property type="entry name" value="V_SNARE_CC"/>
</dbReference>
<reference evidence="4 6" key="1">
    <citation type="journal article" date="2004" name="Nature">
        <title>Genome duplication in the teleost fish Tetraodon nigroviridis reveals the early vertebrate proto-karyotype.</title>
        <authorList>
            <person name="Jaillon O."/>
            <person name="Aury J.-M."/>
            <person name="Brunet F."/>
            <person name="Petit J.-L."/>
            <person name="Stange-Thomann N."/>
            <person name="Mauceli E."/>
            <person name="Bouneau L."/>
            <person name="Fischer C."/>
            <person name="Ozouf-Costaz C."/>
            <person name="Bernot A."/>
            <person name="Nicaud S."/>
            <person name="Jaffe D."/>
            <person name="Fisher S."/>
            <person name="Lutfalla G."/>
            <person name="Dossat C."/>
            <person name="Segurens B."/>
            <person name="Dasilva C."/>
            <person name="Salanoubat M."/>
            <person name="Levy M."/>
            <person name="Boudet N."/>
            <person name="Castellano S."/>
            <person name="Anthouard V."/>
            <person name="Jubin C."/>
            <person name="Castelli V."/>
            <person name="Katinka M."/>
            <person name="Vacherie B."/>
            <person name="Biemont C."/>
            <person name="Skalli Z."/>
            <person name="Cattolico L."/>
            <person name="Poulain J."/>
            <person name="De Berardinis V."/>
            <person name="Cruaud C."/>
            <person name="Duprat S."/>
            <person name="Brottier P."/>
            <person name="Coutanceau J.-P."/>
            <person name="Gouzy J."/>
            <person name="Parra G."/>
            <person name="Lardier G."/>
            <person name="Chapple C."/>
            <person name="McKernan K.J."/>
            <person name="McEwan P."/>
            <person name="Bosak S."/>
            <person name="Kellis M."/>
            <person name="Volff J.-N."/>
            <person name="Guigo R."/>
            <person name="Zody M.C."/>
            <person name="Mesirov J."/>
            <person name="Lindblad-Toh K."/>
            <person name="Birren B."/>
            <person name="Nusbaum C."/>
            <person name="Kahn D."/>
            <person name="Robinson-Rechavi M."/>
            <person name="Laudet V."/>
            <person name="Schachter V."/>
            <person name="Quetier F."/>
            <person name="Saurin W."/>
            <person name="Scarpelli C."/>
            <person name="Wincker P."/>
            <person name="Lander E.S."/>
            <person name="Weissenbach J."/>
            <person name="Roest Crollius H."/>
        </authorList>
    </citation>
    <scope>NUCLEOTIDE SEQUENCE [LARGE SCALE GENOMIC DNA]</scope>
</reference>
<feature type="region of interest" description="Disordered" evidence="1">
    <location>
        <begin position="1"/>
        <end position="26"/>
    </location>
</feature>
<gene>
    <name evidence="4" type="ORF">GSTENG00011405001</name>
</gene>
<dbReference type="Pfam" id="PF00957">
    <property type="entry name" value="Synaptobrevin"/>
    <property type="match status" value="1"/>
</dbReference>
<dbReference type="PANTHER" id="PTHR45701">
    <property type="entry name" value="SYNAPTOBREVIN FAMILY MEMBER"/>
    <property type="match status" value="1"/>
</dbReference>
<dbReference type="Gene3D" id="1.20.5.110">
    <property type="match status" value="1"/>
</dbReference>
<keyword evidence="6" id="KW-1185">Reference proteome</keyword>
<sequence>MPSKRSLQQSQDEVHEVDELSDLDDWPEVLQPEASQVESSADKLRRKYWWKNIKIWAKLTYILAVVTIIVLILLVMMWISPEKS</sequence>
<keyword evidence="2" id="KW-1133">Transmembrane helix</keyword>
<evidence type="ECO:0000313" key="5">
    <source>
        <dbReference type="Ensembl" id="ENSTNIP00000008763.1"/>
    </source>
</evidence>
<dbReference type="STRING" id="99883.ENSTNIP00000008763"/>
<keyword evidence="2" id="KW-0812">Transmembrane</keyword>
<organism evidence="4">
    <name type="scientific">Tetraodon nigroviridis</name>
    <name type="common">Spotted green pufferfish</name>
    <name type="synonym">Chelonodon nigroviridis</name>
    <dbReference type="NCBI Taxonomy" id="99883"/>
    <lineage>
        <taxon>Eukaryota</taxon>
        <taxon>Metazoa</taxon>
        <taxon>Chordata</taxon>
        <taxon>Craniata</taxon>
        <taxon>Vertebrata</taxon>
        <taxon>Euteleostomi</taxon>
        <taxon>Actinopterygii</taxon>
        <taxon>Neopterygii</taxon>
        <taxon>Teleostei</taxon>
        <taxon>Neoteleostei</taxon>
        <taxon>Acanthomorphata</taxon>
        <taxon>Eupercaria</taxon>
        <taxon>Tetraodontiformes</taxon>
        <taxon>Tetradontoidea</taxon>
        <taxon>Tetraodontidae</taxon>
        <taxon>Tetraodon</taxon>
    </lineage>
</organism>